<dbReference type="GO" id="GO:0005576">
    <property type="term" value="C:extracellular region"/>
    <property type="evidence" value="ECO:0007669"/>
    <property type="project" value="InterPro"/>
</dbReference>
<keyword evidence="3" id="KW-0949">S-adenosyl-L-methionine</keyword>
<sequence>MDPKTLEAYDQRAPDYAREWQYQAPPSDMHALLLRHFSPGPTLDVGCGSGRDLAWLGAQGFDALGVDASAGLLTQARTMHPGLRFALLSLPELKGLQAGAFQNVLCETVIMHLPAEQIAAATRRLRELLRPGGTLYLSWRVTPDASIRDAAGRLYSAFDKRLVREALGSVEVLLDDESVSVSSGKRVHRLIVRA</sequence>
<keyword evidence="2 5" id="KW-0808">Transferase</keyword>
<evidence type="ECO:0000313" key="5">
    <source>
        <dbReference type="EMBL" id="QKZ04306.1"/>
    </source>
</evidence>
<dbReference type="Proteomes" id="UP000509568">
    <property type="component" value="Chromosome"/>
</dbReference>
<evidence type="ECO:0000259" key="4">
    <source>
        <dbReference type="Pfam" id="PF13649"/>
    </source>
</evidence>
<dbReference type="GO" id="GO:0005179">
    <property type="term" value="F:hormone activity"/>
    <property type="evidence" value="ECO:0007669"/>
    <property type="project" value="InterPro"/>
</dbReference>
<reference evidence="5 6" key="1">
    <citation type="submission" date="2020-06" db="EMBL/GenBank/DDBJ databases">
        <title>Pseudomonas eucalypticola sp. nov., an endophyte of Eucalyptus dunnii leaves with biocontrol ability of eucalyptus leaf blight.</title>
        <authorList>
            <person name="Liu Y."/>
            <person name="Song Z."/>
            <person name="Zeng H."/>
            <person name="Lu M."/>
            <person name="Wang X."/>
            <person name="Lian X."/>
            <person name="Zhang Q."/>
        </authorList>
    </citation>
    <scope>NUCLEOTIDE SEQUENCE [LARGE SCALE GENOMIC DNA]</scope>
    <source>
        <strain evidence="5 6">NP-1</strain>
    </source>
</reference>
<dbReference type="EMBL" id="CP056030">
    <property type="protein sequence ID" value="QKZ04306.1"/>
    <property type="molecule type" value="Genomic_DNA"/>
</dbReference>
<feature type="domain" description="Methyltransferase" evidence="4">
    <location>
        <begin position="43"/>
        <end position="133"/>
    </location>
</feature>
<accession>A0A7D5HFY3</accession>
<keyword evidence="1 5" id="KW-0489">Methyltransferase</keyword>
<dbReference type="GO" id="GO:0032259">
    <property type="term" value="P:methylation"/>
    <property type="evidence" value="ECO:0007669"/>
    <property type="project" value="UniProtKB-KW"/>
</dbReference>
<name>A0A7D5HFY3_9PSED</name>
<dbReference type="InterPro" id="IPR029063">
    <property type="entry name" value="SAM-dependent_MTases_sf"/>
</dbReference>
<evidence type="ECO:0000256" key="3">
    <source>
        <dbReference type="ARBA" id="ARBA00022691"/>
    </source>
</evidence>
<proteinExistence type="predicted"/>
<dbReference type="PROSITE" id="PS00266">
    <property type="entry name" value="SOMATOTROPIN_1"/>
    <property type="match status" value="1"/>
</dbReference>
<dbReference type="AlphaFoldDB" id="A0A7D5HFY3"/>
<dbReference type="InterPro" id="IPR041698">
    <property type="entry name" value="Methyltransf_25"/>
</dbReference>
<evidence type="ECO:0000313" key="6">
    <source>
        <dbReference type="Proteomes" id="UP000509568"/>
    </source>
</evidence>
<evidence type="ECO:0000256" key="2">
    <source>
        <dbReference type="ARBA" id="ARBA00022679"/>
    </source>
</evidence>
<dbReference type="KEGG" id="pez:HWQ56_11130"/>
<dbReference type="Gene3D" id="3.40.50.150">
    <property type="entry name" value="Vaccinia Virus protein VP39"/>
    <property type="match status" value="1"/>
</dbReference>
<dbReference type="RefSeq" id="WP_176570504.1">
    <property type="nucleotide sequence ID" value="NZ_CP056030.1"/>
</dbReference>
<organism evidence="5 6">
    <name type="scientific">Pseudomonas eucalypticola</name>
    <dbReference type="NCBI Taxonomy" id="2599595"/>
    <lineage>
        <taxon>Bacteria</taxon>
        <taxon>Pseudomonadati</taxon>
        <taxon>Pseudomonadota</taxon>
        <taxon>Gammaproteobacteria</taxon>
        <taxon>Pseudomonadales</taxon>
        <taxon>Pseudomonadaceae</taxon>
        <taxon>Pseudomonas</taxon>
    </lineage>
</organism>
<keyword evidence="6" id="KW-1185">Reference proteome</keyword>
<gene>
    <name evidence="5" type="ORF">HWQ56_11130</name>
</gene>
<protein>
    <submittedName>
        <fullName evidence="5">Methyltransferase domain-containing protein</fullName>
    </submittedName>
</protein>
<dbReference type="SUPFAM" id="SSF53335">
    <property type="entry name" value="S-adenosyl-L-methionine-dependent methyltransferases"/>
    <property type="match status" value="1"/>
</dbReference>
<dbReference type="PANTHER" id="PTHR43464">
    <property type="entry name" value="METHYLTRANSFERASE"/>
    <property type="match status" value="1"/>
</dbReference>
<dbReference type="Pfam" id="PF13649">
    <property type="entry name" value="Methyltransf_25"/>
    <property type="match status" value="1"/>
</dbReference>
<dbReference type="PANTHER" id="PTHR43464:SF19">
    <property type="entry name" value="UBIQUINONE BIOSYNTHESIS O-METHYLTRANSFERASE, MITOCHONDRIAL"/>
    <property type="match status" value="1"/>
</dbReference>
<dbReference type="GO" id="GO:0008168">
    <property type="term" value="F:methyltransferase activity"/>
    <property type="evidence" value="ECO:0007669"/>
    <property type="project" value="UniProtKB-KW"/>
</dbReference>
<evidence type="ECO:0000256" key="1">
    <source>
        <dbReference type="ARBA" id="ARBA00022603"/>
    </source>
</evidence>
<dbReference type="CDD" id="cd02440">
    <property type="entry name" value="AdoMet_MTases"/>
    <property type="match status" value="1"/>
</dbReference>
<dbReference type="InterPro" id="IPR018116">
    <property type="entry name" value="Somatotropin_CS"/>
</dbReference>